<feature type="transmembrane region" description="Helical" evidence="1">
    <location>
        <begin position="37"/>
        <end position="58"/>
    </location>
</feature>
<comment type="caution">
    <text evidence="2">The sequence shown here is derived from an EMBL/GenBank/DDBJ whole genome shotgun (WGS) entry which is preliminary data.</text>
</comment>
<accession>A0A9X2S8T2</accession>
<protein>
    <submittedName>
        <fullName evidence="2">DUF58 domain-containing protein</fullName>
    </submittedName>
</protein>
<keyword evidence="1" id="KW-0812">Transmembrane</keyword>
<dbReference type="RefSeq" id="WP_257445541.1">
    <property type="nucleotide sequence ID" value="NZ_JANIPJ010000007.1"/>
</dbReference>
<proteinExistence type="predicted"/>
<sequence length="442" mass="48021">MSRRRHYRPRWAAWAWITAAFGCSLGAVIARGGAVEWFLLILLAGMAGISLLLPLAAIRGIAVSRALPEADATAGEELVIGLTLTRRSRLPLAWVAVEDTLRNESSMQEKEMSLRAVFAPLFDREMSARFDAKALTRGVHRFGTVTVSCGDPFGLTSIRRDMALDDVLTVGPAITAGDRSDELADASFLGARTSETAEPAHAGLIAEPSDRSEAWTTRNAGIGPETRLYAEGDSFRHLDFRAMARGRGLHTKIYPGAGRLELYVAIDSYAAPYGGDDALFDACIGRMLQDAVRASSENISVTVFAEKRSFGLPGLAGRELMARVGELKLLLARLKPSNEPIDWEGLQAAGPLSYQGQGRTLRMYTADWQNAGRWFELADRVALQGFRLELWLVTSGKVLTFAMREQARILEGRGIRARWLPGGPEHVAKKAAGEGGSAYAMG</sequence>
<dbReference type="PANTHER" id="PTHR34351">
    <property type="entry name" value="SLR1927 PROTEIN-RELATED"/>
    <property type="match status" value="1"/>
</dbReference>
<evidence type="ECO:0000313" key="3">
    <source>
        <dbReference type="Proteomes" id="UP001141950"/>
    </source>
</evidence>
<keyword evidence="1" id="KW-0472">Membrane</keyword>
<evidence type="ECO:0000256" key="1">
    <source>
        <dbReference type="SAM" id="Phobius"/>
    </source>
</evidence>
<dbReference type="EMBL" id="JANIPJ010000007">
    <property type="protein sequence ID" value="MCR2804485.1"/>
    <property type="molecule type" value="Genomic_DNA"/>
</dbReference>
<dbReference type="PANTHER" id="PTHR34351:SF2">
    <property type="entry name" value="DUF58 DOMAIN-CONTAINING PROTEIN"/>
    <property type="match status" value="1"/>
</dbReference>
<dbReference type="AlphaFoldDB" id="A0A9X2S8T2"/>
<feature type="transmembrane region" description="Helical" evidence="1">
    <location>
        <begin position="12"/>
        <end position="31"/>
    </location>
</feature>
<reference evidence="2" key="1">
    <citation type="submission" date="2022-08" db="EMBL/GenBank/DDBJ databases">
        <title>The genomic sequence of strain Paenibacillus sp. SCIV0701.</title>
        <authorList>
            <person name="Zhao H."/>
        </authorList>
    </citation>
    <scope>NUCLEOTIDE SEQUENCE</scope>
    <source>
        <strain evidence="2">SCIV0701</strain>
    </source>
</reference>
<name>A0A9X2S8T2_9BACL</name>
<organism evidence="2 3">
    <name type="scientific">Paenibacillus soyae</name>
    <dbReference type="NCBI Taxonomy" id="2969249"/>
    <lineage>
        <taxon>Bacteria</taxon>
        <taxon>Bacillati</taxon>
        <taxon>Bacillota</taxon>
        <taxon>Bacilli</taxon>
        <taxon>Bacillales</taxon>
        <taxon>Paenibacillaceae</taxon>
        <taxon>Paenibacillus</taxon>
    </lineage>
</organism>
<keyword evidence="3" id="KW-1185">Reference proteome</keyword>
<gene>
    <name evidence="2" type="ORF">NQZ67_11415</name>
</gene>
<evidence type="ECO:0000313" key="2">
    <source>
        <dbReference type="EMBL" id="MCR2804485.1"/>
    </source>
</evidence>
<dbReference type="Proteomes" id="UP001141950">
    <property type="component" value="Unassembled WGS sequence"/>
</dbReference>
<dbReference type="PROSITE" id="PS51257">
    <property type="entry name" value="PROKAR_LIPOPROTEIN"/>
    <property type="match status" value="1"/>
</dbReference>
<keyword evidence="1" id="KW-1133">Transmembrane helix</keyword>